<feature type="region of interest" description="Disordered" evidence="2">
    <location>
        <begin position="286"/>
        <end position="334"/>
    </location>
</feature>
<evidence type="ECO:0000256" key="1">
    <source>
        <dbReference type="SAM" id="Coils"/>
    </source>
</evidence>
<feature type="compositionally biased region" description="Basic and acidic residues" evidence="2">
    <location>
        <begin position="357"/>
        <end position="374"/>
    </location>
</feature>
<feature type="domain" description="VWFA" evidence="3">
    <location>
        <begin position="575"/>
        <end position="750"/>
    </location>
</feature>
<dbReference type="SMART" id="SM00327">
    <property type="entry name" value="VWA"/>
    <property type="match status" value="1"/>
</dbReference>
<feature type="compositionally biased region" description="Low complexity" evidence="2">
    <location>
        <begin position="290"/>
        <end position="300"/>
    </location>
</feature>
<feature type="compositionally biased region" description="Polar residues" evidence="2">
    <location>
        <begin position="392"/>
        <end position="401"/>
    </location>
</feature>
<reference evidence="4 5" key="1">
    <citation type="submission" date="2024-03" db="EMBL/GenBank/DDBJ databases">
        <title>Mouse gut bacterial collection (mGBC) of GemPharmatech.</title>
        <authorList>
            <person name="He Y."/>
            <person name="Dong L."/>
            <person name="Wu D."/>
            <person name="Gao X."/>
            <person name="Lin Z."/>
        </authorList>
    </citation>
    <scope>NUCLEOTIDE SEQUENCE [LARGE SCALE GENOMIC DNA]</scope>
    <source>
        <strain evidence="4 5">32-10</strain>
    </source>
</reference>
<feature type="compositionally biased region" description="Polar residues" evidence="2">
    <location>
        <begin position="410"/>
        <end position="424"/>
    </location>
</feature>
<dbReference type="PROSITE" id="PS50234">
    <property type="entry name" value="VWFA"/>
    <property type="match status" value="1"/>
</dbReference>
<evidence type="ECO:0000313" key="4">
    <source>
        <dbReference type="EMBL" id="MEY8633480.1"/>
    </source>
</evidence>
<feature type="compositionally biased region" description="Low complexity" evidence="2">
    <location>
        <begin position="317"/>
        <end position="329"/>
    </location>
</feature>
<name>A0ABV4DHW5_9FIRM</name>
<dbReference type="Proteomes" id="UP001565219">
    <property type="component" value="Unassembled WGS sequence"/>
</dbReference>
<evidence type="ECO:0000259" key="3">
    <source>
        <dbReference type="PROSITE" id="PS50234"/>
    </source>
</evidence>
<feature type="coiled-coil region" evidence="1">
    <location>
        <begin position="439"/>
        <end position="466"/>
    </location>
</feature>
<feature type="region of interest" description="Disordered" evidence="2">
    <location>
        <begin position="244"/>
        <end position="274"/>
    </location>
</feature>
<dbReference type="EMBL" id="JBCLTR010000007">
    <property type="protein sequence ID" value="MEY8633480.1"/>
    <property type="molecule type" value="Genomic_DNA"/>
</dbReference>
<protein>
    <submittedName>
        <fullName evidence="4">VWA domain-containing protein</fullName>
    </submittedName>
</protein>
<dbReference type="PANTHER" id="PTHR41248">
    <property type="entry name" value="NORD PROTEIN"/>
    <property type="match status" value="1"/>
</dbReference>
<evidence type="ECO:0000313" key="5">
    <source>
        <dbReference type="Proteomes" id="UP001565219"/>
    </source>
</evidence>
<dbReference type="InterPro" id="IPR051928">
    <property type="entry name" value="NorD/CobT"/>
</dbReference>
<evidence type="ECO:0000256" key="2">
    <source>
        <dbReference type="SAM" id="MobiDB-lite"/>
    </source>
</evidence>
<dbReference type="RefSeq" id="WP_024727445.1">
    <property type="nucleotide sequence ID" value="NZ_JAQEVE010000039.1"/>
</dbReference>
<comment type="caution">
    <text evidence="4">The sequence shown here is derived from an EMBL/GenBank/DDBJ whole genome shotgun (WGS) entry which is preliminary data.</text>
</comment>
<gene>
    <name evidence="4" type="ORF">AALG99_08075</name>
</gene>
<dbReference type="InterPro" id="IPR036465">
    <property type="entry name" value="vWFA_dom_sf"/>
</dbReference>
<dbReference type="Pfam" id="PF00092">
    <property type="entry name" value="VWA"/>
    <property type="match status" value="1"/>
</dbReference>
<sequence length="756" mass="85030">MDYAKEMRALYQSLSRIARGITGRAIPVVEVPNANYNDDLAYTTCKRKKAMIYLNSHHSIVMGLEAKKRPSFLKGIFCHELMHQLITDSQYEEYWVKKNSLSQSEAKIFHFIVNVIEDPRIEFFASQYVGGVLIKCLRYTIHYIYQIASPLEESENALSQYFNALIQFGDGGFLKGEFTFPEAKKYFEETVSYVLKAIETPKFQDALGYMVNVFEISRPLWEEHAKDEQALTDMLNQLFEDAGKSEASGQGSFGEFTPTDGDSGSSTQKKRRITVRKVTEEELRKFAENSSNISSQDGSSPIPDGATVLVTDGGSGNNSSSIGSSASALSEKETDLLNQEENYEIHYEEANDEETLREDSESREKEENSAKDGDASCDGHNTTSGEKGEGQESPQDASNSRKVGEPNPVHQKNSTSLHGDSTYYSDGGYETFTEEDVTEEDYELTAEDIQMTVDEIEREKTVMLQEEHDELLSDEVELDLNINCPGYGKMIVRNENMQLSTADKLKYEDTYHAVLSSMDGKIRNLTRQLRRLFIQAAEEKMFKGSGRLSLKRVQNERITPRVFTRRRVPNNSDVSIAIGVDNSGSMSGEKIQIARQVGIALCEAFYQLDIPVYLLGYDAGSVDADQKHFVKWNNTKAERMSILTMYAGGCNNDAYTIRYLTERLKKRTEEHKLLIMISDGMPSHTVGTVDGVLDCRIAVKKAEKSCDVVAIGIGDCSPENLRKIYGTVFLHVAQIDDLFGQLGKIIKDKVKTWDTY</sequence>
<dbReference type="SUPFAM" id="SSF53300">
    <property type="entry name" value="vWA-like"/>
    <property type="match status" value="1"/>
</dbReference>
<organism evidence="4 5">
    <name type="scientific">Anaerostipes hominis</name>
    <name type="common">ex Lee et al. 2021</name>
    <dbReference type="NCBI Taxonomy" id="2025494"/>
    <lineage>
        <taxon>Bacteria</taxon>
        <taxon>Bacillati</taxon>
        <taxon>Bacillota</taxon>
        <taxon>Clostridia</taxon>
        <taxon>Lachnospirales</taxon>
        <taxon>Lachnospiraceae</taxon>
        <taxon>Anaerostipes</taxon>
    </lineage>
</organism>
<dbReference type="Gene3D" id="3.40.50.410">
    <property type="entry name" value="von Willebrand factor, type A domain"/>
    <property type="match status" value="1"/>
</dbReference>
<proteinExistence type="predicted"/>
<accession>A0ABV4DHW5</accession>
<keyword evidence="5" id="KW-1185">Reference proteome</keyword>
<dbReference type="PANTHER" id="PTHR41248:SF1">
    <property type="entry name" value="NORD PROTEIN"/>
    <property type="match status" value="1"/>
</dbReference>
<keyword evidence="1" id="KW-0175">Coiled coil</keyword>
<feature type="region of interest" description="Disordered" evidence="2">
    <location>
        <begin position="347"/>
        <end position="428"/>
    </location>
</feature>
<dbReference type="InterPro" id="IPR002035">
    <property type="entry name" value="VWF_A"/>
</dbReference>